<dbReference type="PROSITE" id="PS51208">
    <property type="entry name" value="AUTOTRANSPORTER"/>
    <property type="match status" value="1"/>
</dbReference>
<accession>A0A6I7HHX3</accession>
<dbReference type="InterPro" id="IPR036709">
    <property type="entry name" value="Autotransporte_beta_dom_sf"/>
</dbReference>
<evidence type="ECO:0000259" key="1">
    <source>
        <dbReference type="PROSITE" id="PS51208"/>
    </source>
</evidence>
<dbReference type="AlphaFoldDB" id="A0A6I7HHX3"/>
<keyword evidence="3" id="KW-1185">Reference proteome</keyword>
<feature type="non-terminal residue" evidence="2">
    <location>
        <position position="1"/>
    </location>
</feature>
<dbReference type="EMBL" id="QPIX01000015">
    <property type="protein sequence ID" value="RCW20253.1"/>
    <property type="molecule type" value="Genomic_DNA"/>
</dbReference>
<evidence type="ECO:0000313" key="3">
    <source>
        <dbReference type="Proteomes" id="UP000252582"/>
    </source>
</evidence>
<protein>
    <recommendedName>
        <fullName evidence="1">Autotransporter domain-containing protein</fullName>
    </recommendedName>
</protein>
<dbReference type="Gene3D" id="2.40.128.130">
    <property type="entry name" value="Autotransporter beta-domain"/>
    <property type="match status" value="1"/>
</dbReference>
<proteinExistence type="predicted"/>
<gene>
    <name evidence="2" type="ORF">DFR48_115117</name>
</gene>
<organism evidence="2 3">
    <name type="scientific">Ciceribacter lividus</name>
    <dbReference type="NCBI Taxonomy" id="1197950"/>
    <lineage>
        <taxon>Bacteria</taxon>
        <taxon>Pseudomonadati</taxon>
        <taxon>Pseudomonadota</taxon>
        <taxon>Alphaproteobacteria</taxon>
        <taxon>Hyphomicrobiales</taxon>
        <taxon>Rhizobiaceae</taxon>
        <taxon>Ciceribacter</taxon>
    </lineage>
</organism>
<sequence length="64" mass="6695">LARFASGGDAFTVSGLPLARDSLVVEGGVEFGLAQNVGLGLSYGGQFGSDRSDHMIRASYDVRF</sequence>
<name>A0A6I7HHX3_9HYPH</name>
<reference evidence="2 3" key="1">
    <citation type="submission" date="2018-07" db="EMBL/GenBank/DDBJ databases">
        <title>Genomic Encyclopedia of Type Strains, Phase IV (KMG-IV): sequencing the most valuable type-strain genomes for metagenomic binning, comparative biology and taxonomic classification.</title>
        <authorList>
            <person name="Goeker M."/>
        </authorList>
    </citation>
    <scope>NUCLEOTIDE SEQUENCE [LARGE SCALE GENOMIC DNA]</scope>
    <source>
        <strain evidence="2 3">DSM 25528</strain>
    </source>
</reference>
<dbReference type="Proteomes" id="UP000252582">
    <property type="component" value="Unassembled WGS sequence"/>
</dbReference>
<evidence type="ECO:0000313" key="2">
    <source>
        <dbReference type="EMBL" id="RCW20253.1"/>
    </source>
</evidence>
<dbReference type="SUPFAM" id="SSF103515">
    <property type="entry name" value="Autotransporter"/>
    <property type="match status" value="1"/>
</dbReference>
<dbReference type="InterPro" id="IPR005546">
    <property type="entry name" value="Autotransporte_beta"/>
</dbReference>
<feature type="domain" description="Autotransporter" evidence="1">
    <location>
        <begin position="1"/>
        <end position="64"/>
    </location>
</feature>
<comment type="caution">
    <text evidence="2">The sequence shown here is derived from an EMBL/GenBank/DDBJ whole genome shotgun (WGS) entry which is preliminary data.</text>
</comment>